<dbReference type="Pfam" id="PF00112">
    <property type="entry name" value="Peptidase_C1"/>
    <property type="match status" value="1"/>
</dbReference>
<evidence type="ECO:0000256" key="1">
    <source>
        <dbReference type="ARBA" id="ARBA00008455"/>
    </source>
</evidence>
<protein>
    <submittedName>
        <fullName evidence="9">Cysteine proteinases superfamily protein</fullName>
    </submittedName>
</protein>
<sequence length="303" mass="33816">MEDRYVKWLARHGHKSPSTRFKRTDDRFEIYKSNVQFIDAFNSQNHSFTLIDNKFADMTKKEFRELVMGSVKRENRNIGERGKIILANTSRVTQSPSVDWRRNGAVGPIKDQLECGSCWAFSVVAAIESFAQISTGSMPSLSEQQLVDCDTASSGCEGGYLNKAYEYVINTGGLTTSDDYPYIGSTAQCRGESNPAVTINGYTTIPSLDENELSNAVERQPVSVVIDSSGDEFRFYNGGVYECSGCDDETDHGVAVIGYEQDYWIIKNSWGDDWGEGGYMKMLRNTCDGRGTCGITEQGYFPY</sequence>
<organism evidence="9 10">
    <name type="scientific">Zostera marina</name>
    <name type="common">Eelgrass</name>
    <dbReference type="NCBI Taxonomy" id="29655"/>
    <lineage>
        <taxon>Eukaryota</taxon>
        <taxon>Viridiplantae</taxon>
        <taxon>Streptophyta</taxon>
        <taxon>Embryophyta</taxon>
        <taxon>Tracheophyta</taxon>
        <taxon>Spermatophyta</taxon>
        <taxon>Magnoliopsida</taxon>
        <taxon>Liliopsida</taxon>
        <taxon>Zosteraceae</taxon>
        <taxon>Zostera</taxon>
    </lineage>
</organism>
<dbReference type="PANTHER" id="PTHR12411">
    <property type="entry name" value="CYSTEINE PROTEASE FAMILY C1-RELATED"/>
    <property type="match status" value="1"/>
</dbReference>
<evidence type="ECO:0000256" key="3">
    <source>
        <dbReference type="ARBA" id="ARBA00022729"/>
    </source>
</evidence>
<dbReference type="GO" id="GO:0005615">
    <property type="term" value="C:extracellular space"/>
    <property type="evidence" value="ECO:0000318"/>
    <property type="project" value="GO_Central"/>
</dbReference>
<dbReference type="InterPro" id="IPR013201">
    <property type="entry name" value="Prot_inhib_I29"/>
</dbReference>
<dbReference type="SUPFAM" id="SSF54001">
    <property type="entry name" value="Cysteine proteinases"/>
    <property type="match status" value="1"/>
</dbReference>
<dbReference type="OMA" id="WTTHKCL"/>
<dbReference type="InterPro" id="IPR000668">
    <property type="entry name" value="Peptidase_C1A_C"/>
</dbReference>
<evidence type="ECO:0000259" key="7">
    <source>
        <dbReference type="SMART" id="SM00645"/>
    </source>
</evidence>
<dbReference type="Pfam" id="PF08246">
    <property type="entry name" value="Inhibitor_I29"/>
    <property type="match status" value="1"/>
</dbReference>
<evidence type="ECO:0000256" key="6">
    <source>
        <dbReference type="ARBA" id="ARBA00023157"/>
    </source>
</evidence>
<dbReference type="InterPro" id="IPR013128">
    <property type="entry name" value="Peptidase_C1A"/>
</dbReference>
<keyword evidence="10" id="KW-1185">Reference proteome</keyword>
<proteinExistence type="inferred from homology"/>
<dbReference type="SMART" id="SM00645">
    <property type="entry name" value="Pept_C1"/>
    <property type="match status" value="1"/>
</dbReference>
<dbReference type="AlphaFoldDB" id="A0A0K9PG14"/>
<accession>A0A0K9PG14</accession>
<keyword evidence="6" id="KW-1015">Disulfide bond</keyword>
<dbReference type="InterPro" id="IPR000169">
    <property type="entry name" value="Pept_cys_AS"/>
</dbReference>
<keyword evidence="3" id="KW-0732">Signal</keyword>
<evidence type="ECO:0000256" key="4">
    <source>
        <dbReference type="ARBA" id="ARBA00022801"/>
    </source>
</evidence>
<evidence type="ECO:0000259" key="8">
    <source>
        <dbReference type="SMART" id="SM00848"/>
    </source>
</evidence>
<comment type="similarity">
    <text evidence="1">Belongs to the peptidase C1 family.</text>
</comment>
<dbReference type="EMBL" id="LFYR01000864">
    <property type="protein sequence ID" value="KMZ68018.1"/>
    <property type="molecule type" value="Genomic_DNA"/>
</dbReference>
<dbReference type="CDD" id="cd02248">
    <property type="entry name" value="Peptidase_C1A"/>
    <property type="match status" value="1"/>
</dbReference>
<reference evidence="10" key="1">
    <citation type="journal article" date="2016" name="Nature">
        <title>The genome of the seagrass Zostera marina reveals angiosperm adaptation to the sea.</title>
        <authorList>
            <person name="Olsen J.L."/>
            <person name="Rouze P."/>
            <person name="Verhelst B."/>
            <person name="Lin Y.-C."/>
            <person name="Bayer T."/>
            <person name="Collen J."/>
            <person name="Dattolo E."/>
            <person name="De Paoli E."/>
            <person name="Dittami S."/>
            <person name="Maumus F."/>
            <person name="Michel G."/>
            <person name="Kersting A."/>
            <person name="Lauritano C."/>
            <person name="Lohaus R."/>
            <person name="Toepel M."/>
            <person name="Tonon T."/>
            <person name="Vanneste K."/>
            <person name="Amirebrahimi M."/>
            <person name="Brakel J."/>
            <person name="Bostroem C."/>
            <person name="Chovatia M."/>
            <person name="Grimwood J."/>
            <person name="Jenkins J.W."/>
            <person name="Jueterbock A."/>
            <person name="Mraz A."/>
            <person name="Stam W.T."/>
            <person name="Tice H."/>
            <person name="Bornberg-Bauer E."/>
            <person name="Green P.J."/>
            <person name="Pearson G.A."/>
            <person name="Procaccini G."/>
            <person name="Duarte C.M."/>
            <person name="Schmutz J."/>
            <person name="Reusch T.B.H."/>
            <person name="Van de Peer Y."/>
        </authorList>
    </citation>
    <scope>NUCLEOTIDE SEQUENCE [LARGE SCALE GENOMIC DNA]</scope>
    <source>
        <strain evidence="10">cv. Finnish</strain>
    </source>
</reference>
<keyword evidence="4" id="KW-0378">Hydrolase</keyword>
<evidence type="ECO:0000313" key="10">
    <source>
        <dbReference type="Proteomes" id="UP000036987"/>
    </source>
</evidence>
<dbReference type="GO" id="GO:0051603">
    <property type="term" value="P:proteolysis involved in protein catabolic process"/>
    <property type="evidence" value="ECO:0000318"/>
    <property type="project" value="GO_Central"/>
</dbReference>
<dbReference type="Gene3D" id="3.90.70.10">
    <property type="entry name" value="Cysteine proteinases"/>
    <property type="match status" value="1"/>
</dbReference>
<dbReference type="InterPro" id="IPR039417">
    <property type="entry name" value="Peptidase_C1A_papain-like"/>
</dbReference>
<dbReference type="InterPro" id="IPR038765">
    <property type="entry name" value="Papain-like_cys_pep_sf"/>
</dbReference>
<dbReference type="PROSITE" id="PS00640">
    <property type="entry name" value="THIOL_PROTEASE_ASN"/>
    <property type="match status" value="1"/>
</dbReference>
<dbReference type="PRINTS" id="PR00705">
    <property type="entry name" value="PAPAIN"/>
</dbReference>
<feature type="domain" description="Cathepsin propeptide inhibitor" evidence="8">
    <location>
        <begin position="5"/>
        <end position="63"/>
    </location>
</feature>
<dbReference type="STRING" id="29655.A0A0K9PG14"/>
<dbReference type="Proteomes" id="UP000036987">
    <property type="component" value="Unassembled WGS sequence"/>
</dbReference>
<dbReference type="GO" id="GO:0004197">
    <property type="term" value="F:cysteine-type endopeptidase activity"/>
    <property type="evidence" value="ECO:0000318"/>
    <property type="project" value="GO_Central"/>
</dbReference>
<comment type="caution">
    <text evidence="9">The sequence shown here is derived from an EMBL/GenBank/DDBJ whole genome shotgun (WGS) entry which is preliminary data.</text>
</comment>
<evidence type="ECO:0000313" key="9">
    <source>
        <dbReference type="EMBL" id="KMZ68018.1"/>
    </source>
</evidence>
<feature type="domain" description="Peptidase C1A papain C-terminal" evidence="7">
    <location>
        <begin position="94"/>
        <end position="303"/>
    </location>
</feature>
<dbReference type="InterPro" id="IPR025661">
    <property type="entry name" value="Pept_asp_AS"/>
</dbReference>
<name>A0A0K9PG14_ZOSMR</name>
<dbReference type="OrthoDB" id="10253408at2759"/>
<evidence type="ECO:0000256" key="2">
    <source>
        <dbReference type="ARBA" id="ARBA00022670"/>
    </source>
</evidence>
<dbReference type="GO" id="GO:0005764">
    <property type="term" value="C:lysosome"/>
    <property type="evidence" value="ECO:0000318"/>
    <property type="project" value="GO_Central"/>
</dbReference>
<evidence type="ECO:0000256" key="5">
    <source>
        <dbReference type="ARBA" id="ARBA00022807"/>
    </source>
</evidence>
<dbReference type="FunFam" id="3.90.70.10:FF:000067">
    <property type="entry name" value="Senescence-specific cysteine protease"/>
    <property type="match status" value="1"/>
</dbReference>
<gene>
    <name evidence="9" type="ORF">ZOSMA_24G00390</name>
</gene>
<dbReference type="PROSITE" id="PS00139">
    <property type="entry name" value="THIOL_PROTEASE_CYS"/>
    <property type="match status" value="1"/>
</dbReference>
<keyword evidence="2" id="KW-0645">Protease</keyword>
<dbReference type="SMART" id="SM00848">
    <property type="entry name" value="Inhibitor_I29"/>
    <property type="match status" value="1"/>
</dbReference>
<keyword evidence="5" id="KW-0788">Thiol protease</keyword>